<gene>
    <name evidence="2" type="ORF">ZIOFF_031085</name>
</gene>
<dbReference type="InterPro" id="IPR011989">
    <property type="entry name" value="ARM-like"/>
</dbReference>
<protein>
    <submittedName>
        <fullName evidence="2">Uncharacterized protein</fullName>
    </submittedName>
</protein>
<dbReference type="Gene3D" id="1.25.10.10">
    <property type="entry name" value="Leucine-rich Repeat Variant"/>
    <property type="match status" value="2"/>
</dbReference>
<dbReference type="Proteomes" id="UP000734854">
    <property type="component" value="Unassembled WGS sequence"/>
</dbReference>
<organism evidence="2 3">
    <name type="scientific">Zingiber officinale</name>
    <name type="common">Ginger</name>
    <name type="synonym">Amomum zingiber</name>
    <dbReference type="NCBI Taxonomy" id="94328"/>
    <lineage>
        <taxon>Eukaryota</taxon>
        <taxon>Viridiplantae</taxon>
        <taxon>Streptophyta</taxon>
        <taxon>Embryophyta</taxon>
        <taxon>Tracheophyta</taxon>
        <taxon>Spermatophyta</taxon>
        <taxon>Magnoliopsida</taxon>
        <taxon>Liliopsida</taxon>
        <taxon>Zingiberales</taxon>
        <taxon>Zingiberaceae</taxon>
        <taxon>Zingiber</taxon>
    </lineage>
</organism>
<feature type="compositionally biased region" description="Basic and acidic residues" evidence="1">
    <location>
        <begin position="9"/>
        <end position="33"/>
    </location>
</feature>
<dbReference type="AlphaFoldDB" id="A0A8J5GYW3"/>
<comment type="caution">
    <text evidence="2">The sequence shown here is derived from an EMBL/GenBank/DDBJ whole genome shotgun (WGS) entry which is preliminary data.</text>
</comment>
<accession>A0A8J5GYW3</accession>
<evidence type="ECO:0000256" key="1">
    <source>
        <dbReference type="SAM" id="MobiDB-lite"/>
    </source>
</evidence>
<feature type="region of interest" description="Disordered" evidence="1">
    <location>
        <begin position="1"/>
        <end position="34"/>
    </location>
</feature>
<dbReference type="InterPro" id="IPR016024">
    <property type="entry name" value="ARM-type_fold"/>
</dbReference>
<dbReference type="EMBL" id="JACMSC010000008">
    <property type="protein sequence ID" value="KAG6512946.1"/>
    <property type="molecule type" value="Genomic_DNA"/>
</dbReference>
<reference evidence="2 3" key="1">
    <citation type="submission" date="2020-08" db="EMBL/GenBank/DDBJ databases">
        <title>Plant Genome Project.</title>
        <authorList>
            <person name="Zhang R.-G."/>
        </authorList>
    </citation>
    <scope>NUCLEOTIDE SEQUENCE [LARGE SCALE GENOMIC DNA]</scope>
    <source>
        <tissue evidence="2">Rhizome</tissue>
    </source>
</reference>
<feature type="region of interest" description="Disordered" evidence="1">
    <location>
        <begin position="78"/>
        <end position="99"/>
    </location>
</feature>
<evidence type="ECO:0000313" key="2">
    <source>
        <dbReference type="EMBL" id="KAG6512946.1"/>
    </source>
</evidence>
<dbReference type="SUPFAM" id="SSF48371">
    <property type="entry name" value="ARM repeat"/>
    <property type="match status" value="1"/>
</dbReference>
<sequence length="393" mass="43770">MGVGGIKSAKKEREKIRPGEVKEEGDCEGRDGVDDLLDSGVVGLQAEGDMRRDLRRFWEAGPERSVRVAISAVGEELTEKDGGHGASVNGDGGVEDDSELQDEGVRVMLAEVLEERHSVGALLVRRTKKEIYNGDSERGIDTVFFLEASNGELVDPFVSRVFENVGSQQSGSRQKKKRMDQQQIDAVILGSTIRPFESFIGQLMSAANEQRYHAALLFNHFREHHPDTLVLKLTVVLHASTAIDLRAMSAILLRELITHSDDSHSDAAFWPRLPEPSQVPPHLRPPLGARLIHCQEATTKEALKLLVELAGAKARFIAYQKFGGAIIFMLQIDELDRHEEGTRHLAIEFIITLVEELAPKLFDVHKKMLLDLEDDLAWYIAEVQDENAKETSN</sequence>
<proteinExistence type="predicted"/>
<evidence type="ECO:0000313" key="3">
    <source>
        <dbReference type="Proteomes" id="UP000734854"/>
    </source>
</evidence>
<name>A0A8J5GYW3_ZINOF</name>
<keyword evidence="3" id="KW-1185">Reference proteome</keyword>